<dbReference type="HOGENOM" id="CLU_3152598_0_0_6"/>
<organism evidence="2">
    <name type="scientific">Erwinia billingiae (strain Eb661)</name>
    <dbReference type="NCBI Taxonomy" id="634500"/>
    <lineage>
        <taxon>Bacteria</taxon>
        <taxon>Pseudomonadati</taxon>
        <taxon>Pseudomonadota</taxon>
        <taxon>Gammaproteobacteria</taxon>
        <taxon>Enterobacterales</taxon>
        <taxon>Erwiniaceae</taxon>
        <taxon>Erwinia</taxon>
    </lineage>
</organism>
<geneLocation type="plasmid" evidence="1 2">
    <name>pEB170</name>
</geneLocation>
<keyword evidence="2" id="KW-1185">Reference proteome</keyword>
<keyword evidence="1" id="KW-0614">Plasmid</keyword>
<dbReference type="AlphaFoldDB" id="D8MJT6"/>
<evidence type="ECO:0000313" key="2">
    <source>
        <dbReference type="Proteomes" id="UP000008793"/>
    </source>
</evidence>
<accession>D8MJT6</accession>
<evidence type="ECO:0000313" key="1">
    <source>
        <dbReference type="EMBL" id="CAX53534.1"/>
    </source>
</evidence>
<sequence length="48" mass="5792">MSERWLSEVVNYLARSIFFWQYLRSLTQAELMRGGTVYRRTLTGRNSF</sequence>
<gene>
    <name evidence="1" type="ordered locus">EbC_pEb17200810</name>
</gene>
<proteinExistence type="predicted"/>
<dbReference type="EMBL" id="FP236830">
    <property type="protein sequence ID" value="CAX53534.1"/>
    <property type="molecule type" value="Genomic_DNA"/>
</dbReference>
<name>D8MJT6_ERWBE</name>
<reference evidence="1 2" key="1">
    <citation type="journal article" date="2010" name="BMC Genomics">
        <title>Genome comparison of the epiphytic bacteria Erwinia billingiae and E. tasmaniensis with the pear pathogen E. pyrifoliae.</title>
        <authorList>
            <person name="Kube M."/>
            <person name="Migdoll A.M."/>
            <person name="Gehring I."/>
            <person name="Heitmann K."/>
            <person name="Mayer Y."/>
            <person name="Kuhl H."/>
            <person name="Knaust F."/>
            <person name="Geider K."/>
            <person name="Reinhardt R."/>
        </authorList>
    </citation>
    <scope>NUCLEOTIDE SEQUENCE [LARGE SCALE GENOMIC DNA]</scope>
    <source>
        <strain evidence="1 2">Eb661</strain>
        <plasmid evidence="1">pEB170</plasmid>
    </source>
</reference>
<protein>
    <submittedName>
        <fullName evidence="1">Uncharacterized protein</fullName>
    </submittedName>
</protein>
<dbReference type="KEGG" id="ebi:EbC_pEb17200810"/>
<dbReference type="Proteomes" id="UP000008793">
    <property type="component" value="Plasmid pEB170"/>
</dbReference>